<dbReference type="InterPro" id="IPR015300">
    <property type="entry name" value="DNA-bd_pseudobarrel_sf"/>
</dbReference>
<dbReference type="Gramene" id="RZC62610">
    <property type="protein sequence ID" value="RZC62610"/>
    <property type="gene ID" value="C5167_024370"/>
</dbReference>
<dbReference type="GO" id="GO:0003677">
    <property type="term" value="F:DNA binding"/>
    <property type="evidence" value="ECO:0007669"/>
    <property type="project" value="UniProtKB-KW"/>
</dbReference>
<keyword evidence="2" id="KW-0805">Transcription regulation</keyword>
<proteinExistence type="predicted"/>
<evidence type="ECO:0000256" key="3">
    <source>
        <dbReference type="ARBA" id="ARBA00023125"/>
    </source>
</evidence>
<keyword evidence="4" id="KW-0804">Transcription</keyword>
<evidence type="ECO:0000313" key="8">
    <source>
        <dbReference type="EMBL" id="RZC62610.1"/>
    </source>
</evidence>
<accession>A0A4Y7JRC4</accession>
<dbReference type="CDD" id="cd10017">
    <property type="entry name" value="B3_DNA"/>
    <property type="match status" value="2"/>
</dbReference>
<feature type="domain" description="TF-B3" evidence="7">
    <location>
        <begin position="371"/>
        <end position="474"/>
    </location>
</feature>
<name>A0A4Y7JRC4_PAPSO</name>
<keyword evidence="5" id="KW-0539">Nucleus</keyword>
<evidence type="ECO:0000256" key="4">
    <source>
        <dbReference type="ARBA" id="ARBA00023163"/>
    </source>
</evidence>
<evidence type="ECO:0000313" key="9">
    <source>
        <dbReference type="Proteomes" id="UP000316621"/>
    </source>
</evidence>
<comment type="subcellular location">
    <subcellularLocation>
        <location evidence="1">Nucleus</location>
    </subcellularLocation>
</comment>
<protein>
    <recommendedName>
        <fullName evidence="7">TF-B3 domain-containing protein</fullName>
    </recommendedName>
</protein>
<dbReference type="InterPro" id="IPR044837">
    <property type="entry name" value="REM16-like"/>
</dbReference>
<evidence type="ECO:0000256" key="6">
    <source>
        <dbReference type="SAM" id="MobiDB-lite"/>
    </source>
</evidence>
<organism evidence="8 9">
    <name type="scientific">Papaver somniferum</name>
    <name type="common">Opium poppy</name>
    <dbReference type="NCBI Taxonomy" id="3469"/>
    <lineage>
        <taxon>Eukaryota</taxon>
        <taxon>Viridiplantae</taxon>
        <taxon>Streptophyta</taxon>
        <taxon>Embryophyta</taxon>
        <taxon>Tracheophyta</taxon>
        <taxon>Spermatophyta</taxon>
        <taxon>Magnoliopsida</taxon>
        <taxon>Ranunculales</taxon>
        <taxon>Papaveraceae</taxon>
        <taxon>Papaveroideae</taxon>
        <taxon>Papaver</taxon>
    </lineage>
</organism>
<evidence type="ECO:0000256" key="1">
    <source>
        <dbReference type="ARBA" id="ARBA00004123"/>
    </source>
</evidence>
<evidence type="ECO:0000259" key="7">
    <source>
        <dbReference type="PROSITE" id="PS50863"/>
    </source>
</evidence>
<gene>
    <name evidence="8" type="ORF">C5167_024370</name>
</gene>
<feature type="compositionally biased region" description="Basic and acidic residues" evidence="6">
    <location>
        <begin position="182"/>
        <end position="192"/>
    </location>
</feature>
<dbReference type="OrthoDB" id="590488at2759"/>
<feature type="region of interest" description="Disordered" evidence="6">
    <location>
        <begin position="173"/>
        <end position="192"/>
    </location>
</feature>
<dbReference type="InterPro" id="IPR003340">
    <property type="entry name" value="B3_DNA-bd"/>
</dbReference>
<dbReference type="Pfam" id="PF02362">
    <property type="entry name" value="B3"/>
    <property type="match status" value="2"/>
</dbReference>
<keyword evidence="9" id="KW-1185">Reference proteome</keyword>
<dbReference type="PROSITE" id="PS50863">
    <property type="entry name" value="B3"/>
    <property type="match status" value="2"/>
</dbReference>
<reference evidence="8 9" key="1">
    <citation type="journal article" date="2018" name="Science">
        <title>The opium poppy genome and morphinan production.</title>
        <authorList>
            <person name="Guo L."/>
            <person name="Winzer T."/>
            <person name="Yang X."/>
            <person name="Li Y."/>
            <person name="Ning Z."/>
            <person name="He Z."/>
            <person name="Teodor R."/>
            <person name="Lu Y."/>
            <person name="Bowser T.A."/>
            <person name="Graham I.A."/>
            <person name="Ye K."/>
        </authorList>
    </citation>
    <scope>NUCLEOTIDE SEQUENCE [LARGE SCALE GENOMIC DNA]</scope>
    <source>
        <strain evidence="9">cv. HN1</strain>
        <tissue evidence="8">Leaves</tissue>
    </source>
</reference>
<dbReference type="PANTHER" id="PTHR31391:SF4">
    <property type="entry name" value="B3 DOMAIN-CONTAINING PROTEIN OS03G0184500"/>
    <property type="match status" value="1"/>
</dbReference>
<dbReference type="Proteomes" id="UP000316621">
    <property type="component" value="Chromosome 5"/>
</dbReference>
<dbReference type="OMA" id="KMNTRIH"/>
<dbReference type="SMART" id="SM01019">
    <property type="entry name" value="B3"/>
    <property type="match status" value="2"/>
</dbReference>
<dbReference type="STRING" id="3469.A0A4Y7JRC4"/>
<evidence type="ECO:0000256" key="2">
    <source>
        <dbReference type="ARBA" id="ARBA00023015"/>
    </source>
</evidence>
<evidence type="ECO:0000256" key="5">
    <source>
        <dbReference type="ARBA" id="ARBA00023242"/>
    </source>
</evidence>
<dbReference type="GO" id="GO:0005634">
    <property type="term" value="C:nucleus"/>
    <property type="evidence" value="ECO:0007669"/>
    <property type="project" value="UniProtKB-SubCell"/>
</dbReference>
<dbReference type="AlphaFoldDB" id="A0A4Y7JRC4"/>
<sequence length="478" mass="55255">MKLNQRELQLLPASGSSHRANAQGMGTGNTSFSRLQLEVFKGDRTKMGGKCEDCEKWEEEMYWSKFKVVHFFSVLTNNFRYQLKFPEKLVKKCLRNELSEISVVTLKGPSGRTWTVQLMKYGSEELYLKKGWEVFVQEHNLKQNDVLLFKYNLGTSVFEVLIFDEANFCEKERSHSNSNNEGSHRSTNKEWLNEGRKRVEREPWIDVKGCHKSKGLNEGRKRVEREPSFEIIETKTVRYKKKAMTISDNDEEDEQVYGRVIVHPRLERQSSFEIIEHKKVHYKKKAIAISDDEEEEEVYGRVIVHPRSSNPLPGSKGKALVPVKPEEVSEDDEVTPVNPLALVLKRKSGKEEHEVFEQAVREGKRRRAPHFVVSMKRSHISAIYYMTIPVDAARKHISPGTKRIYLEMNGKTWKAKYVWKKEGVNSGITGRGWTDFVQENTIKVGDACLFEITSPSATTLKKSVRFKVSIFETDEDLL</sequence>
<dbReference type="PANTHER" id="PTHR31391">
    <property type="entry name" value="B3 DOMAIN-CONTAINING PROTEIN OS11G0197600-RELATED"/>
    <property type="match status" value="1"/>
</dbReference>
<dbReference type="Gene3D" id="2.40.330.10">
    <property type="entry name" value="DNA-binding pseudobarrel domain"/>
    <property type="match status" value="2"/>
</dbReference>
<dbReference type="EMBL" id="CM010719">
    <property type="protein sequence ID" value="RZC62610.1"/>
    <property type="molecule type" value="Genomic_DNA"/>
</dbReference>
<dbReference type="SUPFAM" id="SSF101936">
    <property type="entry name" value="DNA-binding pseudobarrel domain"/>
    <property type="match status" value="2"/>
</dbReference>
<keyword evidence="3" id="KW-0238">DNA-binding</keyword>
<feature type="domain" description="TF-B3" evidence="7">
    <location>
        <begin position="68"/>
        <end position="166"/>
    </location>
</feature>